<reference evidence="6" key="1">
    <citation type="journal article" date="2019" name="Int. J. Syst. Evol. Microbiol.">
        <title>The Global Catalogue of Microorganisms (GCM) 10K type strain sequencing project: providing services to taxonomists for standard genome sequencing and annotation.</title>
        <authorList>
            <consortium name="The Broad Institute Genomics Platform"/>
            <consortium name="The Broad Institute Genome Sequencing Center for Infectious Disease"/>
            <person name="Wu L."/>
            <person name="Ma J."/>
        </authorList>
    </citation>
    <scope>NUCLEOTIDE SEQUENCE [LARGE SCALE GENOMIC DNA]</scope>
    <source>
        <strain evidence="6">KCTC 52298</strain>
    </source>
</reference>
<feature type="transmembrane region" description="Helical" evidence="4">
    <location>
        <begin position="392"/>
        <end position="412"/>
    </location>
</feature>
<evidence type="ECO:0000256" key="3">
    <source>
        <dbReference type="PROSITE-ProRule" id="PRU00339"/>
    </source>
</evidence>
<proteinExistence type="predicted"/>
<organism evidence="5 6">
    <name type="scientific">Sphingobacterium tabacisoli</name>
    <dbReference type="NCBI Taxonomy" id="2044855"/>
    <lineage>
        <taxon>Bacteria</taxon>
        <taxon>Pseudomonadati</taxon>
        <taxon>Bacteroidota</taxon>
        <taxon>Sphingobacteriia</taxon>
        <taxon>Sphingobacteriales</taxon>
        <taxon>Sphingobacteriaceae</taxon>
        <taxon>Sphingobacterium</taxon>
    </lineage>
</organism>
<dbReference type="Gene3D" id="1.10.10.10">
    <property type="entry name" value="Winged helix-like DNA-binding domain superfamily/Winged helix DNA-binding domain"/>
    <property type="match status" value="1"/>
</dbReference>
<dbReference type="Proteomes" id="UP001597440">
    <property type="component" value="Unassembled WGS sequence"/>
</dbReference>
<dbReference type="SMART" id="SM00028">
    <property type="entry name" value="TPR"/>
    <property type="match status" value="4"/>
</dbReference>
<evidence type="ECO:0000313" key="6">
    <source>
        <dbReference type="Proteomes" id="UP001597440"/>
    </source>
</evidence>
<gene>
    <name evidence="5" type="ORF">ACFSQW_23155</name>
</gene>
<keyword evidence="2 3" id="KW-0802">TPR repeat</keyword>
<keyword evidence="1" id="KW-0677">Repeat</keyword>
<dbReference type="EMBL" id="JBHULD010000026">
    <property type="protein sequence ID" value="MFD2557303.1"/>
    <property type="molecule type" value="Genomic_DNA"/>
</dbReference>
<dbReference type="Gene3D" id="1.25.40.10">
    <property type="entry name" value="Tetratricopeptide repeat domain"/>
    <property type="match status" value="1"/>
</dbReference>
<feature type="repeat" description="TPR" evidence="3">
    <location>
        <begin position="203"/>
        <end position="236"/>
    </location>
</feature>
<protein>
    <submittedName>
        <fullName evidence="5">Tetratricopeptide repeat protein</fullName>
    </submittedName>
</protein>
<dbReference type="InterPro" id="IPR016032">
    <property type="entry name" value="Sig_transdc_resp-reg_C-effctor"/>
</dbReference>
<dbReference type="InterPro" id="IPR011990">
    <property type="entry name" value="TPR-like_helical_dom_sf"/>
</dbReference>
<evidence type="ECO:0000313" key="5">
    <source>
        <dbReference type="EMBL" id="MFD2557303.1"/>
    </source>
</evidence>
<dbReference type="Pfam" id="PF13424">
    <property type="entry name" value="TPR_12"/>
    <property type="match status" value="1"/>
</dbReference>
<dbReference type="RefSeq" id="WP_210355427.1">
    <property type="nucleotide sequence ID" value="NZ_JAEQMU010000004.1"/>
</dbReference>
<dbReference type="InterPro" id="IPR036388">
    <property type="entry name" value="WH-like_DNA-bd_sf"/>
</dbReference>
<evidence type="ECO:0000256" key="1">
    <source>
        <dbReference type="ARBA" id="ARBA00022737"/>
    </source>
</evidence>
<dbReference type="PANTHER" id="PTHR45641:SF1">
    <property type="entry name" value="AAA+ ATPASE DOMAIN-CONTAINING PROTEIN"/>
    <property type="match status" value="1"/>
</dbReference>
<keyword evidence="4" id="KW-0472">Membrane</keyword>
<keyword evidence="6" id="KW-1185">Reference proteome</keyword>
<dbReference type="SUPFAM" id="SSF48452">
    <property type="entry name" value="TPR-like"/>
    <property type="match status" value="1"/>
</dbReference>
<evidence type="ECO:0000256" key="2">
    <source>
        <dbReference type="ARBA" id="ARBA00022803"/>
    </source>
</evidence>
<dbReference type="SUPFAM" id="SSF46894">
    <property type="entry name" value="C-terminal effector domain of the bipartite response regulators"/>
    <property type="match status" value="1"/>
</dbReference>
<sequence length="550" mass="63880">MKLLHSLWISALLLVTLCKGAKGEVNPYEELRALKSEFVAVKAFSILRIDMDLHEADSVLKNIEFIHKLAKEKEDKNLISVYYEMLGHYFSLRYDRVNSLATMNHEKAVQFAQDNALGEQLFRQNFSFGNYYYTYFKYADAYRYFRQSLSLLEKLDESRVAHVWQYYITLSRYFFDIKEYDMASQLLEKALVYNNKLAPRELFDIINTLGLIALNTGKTDEALEYFKKVLEKSNAVLDSAWMGIAYGNMGNVYAQKHDVNKALSYFELDYKYNSQASGDLISGLISLKKIAEIQFQQREFAKALVNIDIYLSKMEKKPIRYESLVEAYDLKARLLDTLAIEEGQLSTLKEATKYNRLLATLHSSSSIELAKLEDEKSNYDQFYRESRQYKRLSILLVITLGIAVSVLLVVLYKKSKRGTQNLEVVKNDVLEEEEEYCPLIILSDKRFHTEDSHRSVQISLELRQLLGGNLMNNRNWEKFKLAYINSFPCFFSDLLQRYPELTDSDLRLLALINLNLSNKEVADKLSVSLDGVKKAKQRLKKKLSDHIVYN</sequence>
<evidence type="ECO:0000256" key="4">
    <source>
        <dbReference type="SAM" id="Phobius"/>
    </source>
</evidence>
<keyword evidence="4" id="KW-1133">Transmembrane helix</keyword>
<dbReference type="InterPro" id="IPR019734">
    <property type="entry name" value="TPR_rpt"/>
</dbReference>
<keyword evidence="4" id="KW-0812">Transmembrane</keyword>
<dbReference type="PROSITE" id="PS50005">
    <property type="entry name" value="TPR"/>
    <property type="match status" value="1"/>
</dbReference>
<accession>A0ABW5L915</accession>
<dbReference type="PANTHER" id="PTHR45641">
    <property type="entry name" value="TETRATRICOPEPTIDE REPEAT PROTEIN (AFU_ORTHOLOGUE AFUA_6G03870)"/>
    <property type="match status" value="1"/>
</dbReference>
<name>A0ABW5L915_9SPHI</name>
<comment type="caution">
    <text evidence="5">The sequence shown here is derived from an EMBL/GenBank/DDBJ whole genome shotgun (WGS) entry which is preliminary data.</text>
</comment>